<feature type="compositionally biased region" description="Polar residues" evidence="1">
    <location>
        <begin position="161"/>
        <end position="176"/>
    </location>
</feature>
<reference evidence="4" key="1">
    <citation type="submission" date="2024-04" db="EMBL/GenBank/DDBJ databases">
        <authorList>
            <person name="Shaw F."/>
            <person name="Minotto A."/>
        </authorList>
    </citation>
    <scope>NUCLEOTIDE SEQUENCE [LARGE SCALE GENOMIC DNA]</scope>
</reference>
<dbReference type="Pfam" id="PF10544">
    <property type="entry name" value="T5orf172"/>
    <property type="match status" value="1"/>
</dbReference>
<dbReference type="EMBL" id="OZ037946">
    <property type="protein sequence ID" value="CAL1703485.1"/>
    <property type="molecule type" value="Genomic_DNA"/>
</dbReference>
<dbReference type="Proteomes" id="UP001497453">
    <property type="component" value="Chromosome 3"/>
</dbReference>
<feature type="compositionally biased region" description="Basic residues" evidence="1">
    <location>
        <begin position="72"/>
        <end position="81"/>
    </location>
</feature>
<sequence>MFPRNFFSFLSSPFQDETPETTPVPSRESIDDELARLFDAVSLDSESKGSPDQQRSNACPPSGGLDADIQPKRTRLPRSRPLKQETRGHNVIAVTVADLSRPGTPGSDLKPSEREQDVPSTPKRPAIRLHVPGSAPPKLYSASTAGPNLPPPIHPCRRKSSGSLPQRSVQCSSEAPSTKERCKNMVSIRLLDSTQDSDDPNVLAQIIFCHLHNDPAKRIPDYLSNGKPVPLQFITPQLSEPTKTKLQLKMAQQPSISDSAGKIYVFPYYVKGQHGDILHYKLGKAKDVELRQKQWRNQCGTDAVQPLVYIYPRDDTNIKYYDKLERLIHIELADWCQNGWYLEDSDKDSVFEEARKEKEPCTCKTVHKEIFSFRRPRSGQYVDMVLALIIEIVMRWGDFIEAYC</sequence>
<dbReference type="InterPro" id="IPR018306">
    <property type="entry name" value="Phage_T5_Orf172_DNA-bd"/>
</dbReference>
<protein>
    <recommendedName>
        <fullName evidence="2">Bacteriophage T5 Orf172 DNA-binding domain-containing protein</fullName>
    </recommendedName>
</protein>
<feature type="region of interest" description="Disordered" evidence="1">
    <location>
        <begin position="11"/>
        <end position="30"/>
    </location>
</feature>
<evidence type="ECO:0000313" key="4">
    <source>
        <dbReference type="Proteomes" id="UP001497453"/>
    </source>
</evidence>
<gene>
    <name evidence="3" type="ORF">GFSPODELE1_LOCUS4604</name>
</gene>
<evidence type="ECO:0000313" key="3">
    <source>
        <dbReference type="EMBL" id="CAL1703485.1"/>
    </source>
</evidence>
<feature type="compositionally biased region" description="Polar residues" evidence="1">
    <location>
        <begin position="11"/>
        <end position="24"/>
    </location>
</feature>
<proteinExistence type="predicted"/>
<evidence type="ECO:0000259" key="2">
    <source>
        <dbReference type="Pfam" id="PF10544"/>
    </source>
</evidence>
<dbReference type="PANTHER" id="PTHR28094">
    <property type="entry name" value="MEIOTICALLY UP-REGULATED GENE 113 PROTEIN"/>
    <property type="match status" value="1"/>
</dbReference>
<organism evidence="3 4">
    <name type="scientific">Somion occarium</name>
    <dbReference type="NCBI Taxonomy" id="3059160"/>
    <lineage>
        <taxon>Eukaryota</taxon>
        <taxon>Fungi</taxon>
        <taxon>Dikarya</taxon>
        <taxon>Basidiomycota</taxon>
        <taxon>Agaricomycotina</taxon>
        <taxon>Agaricomycetes</taxon>
        <taxon>Polyporales</taxon>
        <taxon>Cerrenaceae</taxon>
        <taxon>Somion</taxon>
    </lineage>
</organism>
<evidence type="ECO:0000256" key="1">
    <source>
        <dbReference type="SAM" id="MobiDB-lite"/>
    </source>
</evidence>
<accession>A0ABP1D6I7</accession>
<feature type="compositionally biased region" description="Polar residues" evidence="1">
    <location>
        <begin position="48"/>
        <end position="59"/>
    </location>
</feature>
<feature type="domain" description="Bacteriophage T5 Orf172 DNA-binding" evidence="2">
    <location>
        <begin position="263"/>
        <end position="334"/>
    </location>
</feature>
<dbReference type="InterPro" id="IPR053006">
    <property type="entry name" value="Meiosis_regulatory"/>
</dbReference>
<feature type="region of interest" description="Disordered" evidence="1">
    <location>
        <begin position="40"/>
        <end position="178"/>
    </location>
</feature>
<keyword evidence="4" id="KW-1185">Reference proteome</keyword>
<dbReference type="PANTHER" id="PTHR28094:SF1">
    <property type="entry name" value="MEIOTICALLY UP-REGULATED GENE 113 PROTEIN"/>
    <property type="match status" value="1"/>
</dbReference>
<name>A0ABP1D6I7_9APHY</name>